<dbReference type="GO" id="GO:0009695">
    <property type="term" value="P:jasmonic acid biosynthetic process"/>
    <property type="evidence" value="ECO:0007669"/>
    <property type="project" value="InterPro"/>
</dbReference>
<keyword evidence="5" id="KW-1185">Reference proteome</keyword>
<comment type="caution">
    <text evidence="4">The sequence shown here is derived from an EMBL/GenBank/DDBJ whole genome shotgun (WGS) entry which is preliminary data.</text>
</comment>
<organism evidence="4 5">
    <name type="scientific">Spartinivicinus marinus</name>
    <dbReference type="NCBI Taxonomy" id="2994442"/>
    <lineage>
        <taxon>Bacteria</taxon>
        <taxon>Pseudomonadati</taxon>
        <taxon>Pseudomonadota</taxon>
        <taxon>Gammaproteobacteria</taxon>
        <taxon>Oceanospirillales</taxon>
        <taxon>Zooshikellaceae</taxon>
        <taxon>Spartinivicinus</taxon>
    </lineage>
</organism>
<evidence type="ECO:0000313" key="4">
    <source>
        <dbReference type="EMBL" id="NYZ65846.1"/>
    </source>
</evidence>
<evidence type="ECO:0000256" key="3">
    <source>
        <dbReference type="SAM" id="SignalP"/>
    </source>
</evidence>
<protein>
    <submittedName>
        <fullName evidence="4">Dirigent protein</fullName>
    </submittedName>
</protein>
<dbReference type="Proteomes" id="UP000569732">
    <property type="component" value="Unassembled WGS sequence"/>
</dbReference>
<dbReference type="GO" id="GO:0046423">
    <property type="term" value="F:allene-oxide cyclase activity"/>
    <property type="evidence" value="ECO:0007669"/>
    <property type="project" value="InterPro"/>
</dbReference>
<dbReference type="SUPFAM" id="SSF141493">
    <property type="entry name" value="Allene oxide cyclase-like"/>
    <property type="match status" value="1"/>
</dbReference>
<dbReference type="Gene3D" id="2.40.480.10">
    <property type="entry name" value="Allene oxide cyclase-like"/>
    <property type="match status" value="1"/>
</dbReference>
<dbReference type="InterPro" id="IPR004265">
    <property type="entry name" value="Dirigent"/>
</dbReference>
<dbReference type="RefSeq" id="WP_180567874.1">
    <property type="nucleotide sequence ID" value="NZ_JACCKB010000008.1"/>
</dbReference>
<evidence type="ECO:0000256" key="1">
    <source>
        <dbReference type="ARBA" id="ARBA00004613"/>
    </source>
</evidence>
<gene>
    <name evidence="4" type="ORF">H0A36_07450</name>
</gene>
<evidence type="ECO:0000256" key="2">
    <source>
        <dbReference type="ARBA" id="ARBA00022525"/>
    </source>
</evidence>
<dbReference type="InterPro" id="IPR034871">
    <property type="entry name" value="Allene_oxi_cyc_sf"/>
</dbReference>
<accession>A0A853IEF4</accession>
<comment type="subcellular location">
    <subcellularLocation>
        <location evidence="1">Secreted</location>
    </subcellularLocation>
</comment>
<keyword evidence="3" id="KW-0732">Signal</keyword>
<proteinExistence type="predicted"/>
<name>A0A853IEF4_9GAMM</name>
<sequence length="187" mass="20589">MIKKYLFSACILGLSVHSYADVNRMKTYADIRESTGLTPGNIRQNADTEDRLDSPGDIFVFDQILLGENGKDIVGRNAGFCIRTDPGMPDFSGTDHPLLPDDPNNNYGQCQWSLVFSHAGKGQKGSIQVAGRESDKGLSELTIIGGTGDFYGIKGVLCSTPEPQNKRFKQVLIYSMDHKDKNQLRCP</sequence>
<dbReference type="InterPro" id="IPR044859">
    <property type="entry name" value="Allene_oxi_cyc_Dirigent"/>
</dbReference>
<dbReference type="AlphaFoldDB" id="A0A853IEF4"/>
<evidence type="ECO:0000313" key="5">
    <source>
        <dbReference type="Proteomes" id="UP000569732"/>
    </source>
</evidence>
<keyword evidence="2" id="KW-0964">Secreted</keyword>
<feature type="signal peptide" evidence="3">
    <location>
        <begin position="1"/>
        <end position="20"/>
    </location>
</feature>
<reference evidence="4 5" key="1">
    <citation type="submission" date="2020-07" db="EMBL/GenBank/DDBJ databases">
        <title>Endozoicomonas sp. nov., isolated from sediment.</title>
        <authorList>
            <person name="Gu T."/>
        </authorList>
    </citation>
    <scope>NUCLEOTIDE SEQUENCE [LARGE SCALE GENOMIC DNA]</scope>
    <source>
        <strain evidence="4 5">SM1973</strain>
    </source>
</reference>
<dbReference type="EMBL" id="JACCKB010000008">
    <property type="protein sequence ID" value="NYZ65846.1"/>
    <property type="molecule type" value="Genomic_DNA"/>
</dbReference>
<feature type="chain" id="PRO_5032827030" evidence="3">
    <location>
        <begin position="21"/>
        <end position="187"/>
    </location>
</feature>
<dbReference type="GO" id="GO:0005576">
    <property type="term" value="C:extracellular region"/>
    <property type="evidence" value="ECO:0007669"/>
    <property type="project" value="UniProtKB-SubCell"/>
</dbReference>
<dbReference type="Pfam" id="PF03018">
    <property type="entry name" value="Dirigent"/>
    <property type="match status" value="1"/>
</dbReference>